<gene>
    <name evidence="2" type="ORF">MYCTH_2045079</name>
</gene>
<keyword evidence="3" id="KW-1185">Reference proteome</keyword>
<dbReference type="AlphaFoldDB" id="G2QFV9"/>
<feature type="non-terminal residue" evidence="2">
    <location>
        <position position="520"/>
    </location>
</feature>
<dbReference type="InterPro" id="IPR056021">
    <property type="entry name" value="DUF7600"/>
</dbReference>
<feature type="non-terminal residue" evidence="2">
    <location>
        <position position="1"/>
    </location>
</feature>
<dbReference type="OMA" id="CSEWAGL"/>
<evidence type="ECO:0000313" key="3">
    <source>
        <dbReference type="Proteomes" id="UP000007322"/>
    </source>
</evidence>
<dbReference type="VEuPathDB" id="FungiDB:MYCTH_2045079"/>
<evidence type="ECO:0000259" key="1">
    <source>
        <dbReference type="Pfam" id="PF24539"/>
    </source>
</evidence>
<dbReference type="Proteomes" id="UP000007322">
    <property type="component" value="Chromosome 4"/>
</dbReference>
<dbReference type="InParanoid" id="G2QFV9"/>
<dbReference type="eggNOG" id="ENOG502SZ3F">
    <property type="taxonomic scope" value="Eukaryota"/>
</dbReference>
<reference evidence="2 3" key="1">
    <citation type="journal article" date="2011" name="Nat. Biotechnol.">
        <title>Comparative genomic analysis of the thermophilic biomass-degrading fungi Myceliophthora thermophila and Thielavia terrestris.</title>
        <authorList>
            <person name="Berka R.M."/>
            <person name="Grigoriev I.V."/>
            <person name="Otillar R."/>
            <person name="Salamov A."/>
            <person name="Grimwood J."/>
            <person name="Reid I."/>
            <person name="Ishmael N."/>
            <person name="John T."/>
            <person name="Darmond C."/>
            <person name="Moisan M.-C."/>
            <person name="Henrissat B."/>
            <person name="Coutinho P.M."/>
            <person name="Lombard V."/>
            <person name="Natvig D.O."/>
            <person name="Lindquist E."/>
            <person name="Schmutz J."/>
            <person name="Lucas S."/>
            <person name="Harris P."/>
            <person name="Powlowski J."/>
            <person name="Bellemare A."/>
            <person name="Taylor D."/>
            <person name="Butler G."/>
            <person name="de Vries R.P."/>
            <person name="Allijn I.E."/>
            <person name="van den Brink J."/>
            <person name="Ushinsky S."/>
            <person name="Storms R."/>
            <person name="Powell A.J."/>
            <person name="Paulsen I.T."/>
            <person name="Elbourne L.D.H."/>
            <person name="Baker S.E."/>
            <person name="Magnuson J."/>
            <person name="LaBoissiere S."/>
            <person name="Clutterbuck A.J."/>
            <person name="Martinez D."/>
            <person name="Wogulis M."/>
            <person name="de Leon A.L."/>
            <person name="Rey M.W."/>
            <person name="Tsang A."/>
        </authorList>
    </citation>
    <scope>NUCLEOTIDE SEQUENCE [LARGE SCALE GENOMIC DNA]</scope>
    <source>
        <strain evidence="3">ATCC 42464 / BCRC 31852 / DSM 1799</strain>
    </source>
</reference>
<proteinExistence type="predicted"/>
<dbReference type="InterPro" id="IPR036047">
    <property type="entry name" value="F-box-like_dom_sf"/>
</dbReference>
<accession>G2QFV9</accession>
<dbReference type="GeneID" id="11510012"/>
<dbReference type="SUPFAM" id="SSF81383">
    <property type="entry name" value="F-box domain"/>
    <property type="match status" value="1"/>
</dbReference>
<evidence type="ECO:0000313" key="2">
    <source>
        <dbReference type="EMBL" id="AEO58477.1"/>
    </source>
</evidence>
<dbReference type="OrthoDB" id="4563615at2759"/>
<protein>
    <recommendedName>
        <fullName evidence="1">DUF7600 domain-containing protein</fullName>
    </recommendedName>
</protein>
<dbReference type="HOGENOM" id="CLU_012355_0_0_1"/>
<dbReference type="EMBL" id="CP003005">
    <property type="protein sequence ID" value="AEO58477.1"/>
    <property type="molecule type" value="Genomic_DNA"/>
</dbReference>
<dbReference type="KEGG" id="mtm:MYCTH_2045079"/>
<name>G2QFV9_THET4</name>
<dbReference type="Pfam" id="PF24539">
    <property type="entry name" value="DUF7600"/>
    <property type="match status" value="1"/>
</dbReference>
<feature type="domain" description="DUF7600" evidence="1">
    <location>
        <begin position="262"/>
        <end position="394"/>
    </location>
</feature>
<sequence length="520" mass="58222">GYVFHDSCWRLLQEASRPAPFSLQRLLDVCRSLPVLPHSHAPSWGHDYGGAAVVDKTYSFPWEEEGRYDARDFSGPDPVFSADPYQVPGVDRLIAEDPQEPPPAFTHIARPSRILLGRDCFASLPAELCAAIAMLLPTADALRARLASWAFFPLFYSQQFWASRFGASGDRSWLFETRDHSPKDWRWLYRHTHKDVHLNHGLRNRRRIWRLLEGVVNIMTLVWNNLPPALPLLWSLDSVLQATDQRIEATGLLWSAEQPGGADYFRYGCRRFRTQRVAIPDTLARLSVSTAAFPDDGYIVGMSLSTLAGDHIRLGYCSPSEHSVELSHLWGFRLAIGSRGLQGLQCITGPAGSGSPWLGYLDEVPQTDRLLVAGRILGLEAGFDGCKMVSLAVYVRSTPLRGALPHQSRFRDAAVWYPTIPPPNLCLNEDSFPQLDSYMVGYNPLFWCHFGGPGGKYLRHLTSISATSSDGLLRIHFSYNKEVPPEHRVLGRLSIVEEHDYVLGFSIDGPGGERIEGIKM</sequence>
<dbReference type="RefSeq" id="XP_003663722.1">
    <property type="nucleotide sequence ID" value="XM_003663674.1"/>
</dbReference>
<organism evidence="2 3">
    <name type="scientific">Thermothelomyces thermophilus (strain ATCC 42464 / BCRC 31852 / DSM 1799)</name>
    <name type="common">Sporotrichum thermophile</name>
    <dbReference type="NCBI Taxonomy" id="573729"/>
    <lineage>
        <taxon>Eukaryota</taxon>
        <taxon>Fungi</taxon>
        <taxon>Dikarya</taxon>
        <taxon>Ascomycota</taxon>
        <taxon>Pezizomycotina</taxon>
        <taxon>Sordariomycetes</taxon>
        <taxon>Sordariomycetidae</taxon>
        <taxon>Sordariales</taxon>
        <taxon>Chaetomiaceae</taxon>
        <taxon>Thermothelomyces</taxon>
    </lineage>
</organism>